<accession>A0A6C0AH14</accession>
<dbReference type="EMBL" id="MN740601">
    <property type="protein sequence ID" value="QHS78655.1"/>
    <property type="molecule type" value="Genomic_DNA"/>
</dbReference>
<name>A0A6C0AH14_9ZZZZ</name>
<dbReference type="AlphaFoldDB" id="A0A6C0AH14"/>
<keyword evidence="1" id="KW-0175">Coiled coil</keyword>
<evidence type="ECO:0000256" key="1">
    <source>
        <dbReference type="SAM" id="Coils"/>
    </source>
</evidence>
<reference evidence="3" key="1">
    <citation type="journal article" date="2020" name="Nature">
        <title>Giant virus diversity and host interactions through global metagenomics.</title>
        <authorList>
            <person name="Schulz F."/>
            <person name="Roux S."/>
            <person name="Paez-Espino D."/>
            <person name="Jungbluth S."/>
            <person name="Walsh D.A."/>
            <person name="Denef V.J."/>
            <person name="McMahon K.D."/>
            <person name="Konstantinidis K.T."/>
            <person name="Eloe-Fadrosh E.A."/>
            <person name="Kyrpides N.C."/>
            <person name="Woyke T."/>
        </authorList>
    </citation>
    <scope>NUCLEOTIDE SEQUENCE</scope>
    <source>
        <strain evidence="3">GVMAG-S-1024976-23</strain>
    </source>
</reference>
<keyword evidence="2" id="KW-0812">Transmembrane</keyword>
<keyword evidence="2" id="KW-0472">Membrane</keyword>
<proteinExistence type="predicted"/>
<evidence type="ECO:0000256" key="2">
    <source>
        <dbReference type="SAM" id="Phobius"/>
    </source>
</evidence>
<feature type="coiled-coil region" evidence="1">
    <location>
        <begin position="607"/>
        <end position="650"/>
    </location>
</feature>
<organism evidence="3">
    <name type="scientific">viral metagenome</name>
    <dbReference type="NCBI Taxonomy" id="1070528"/>
    <lineage>
        <taxon>unclassified sequences</taxon>
        <taxon>metagenomes</taxon>
        <taxon>organismal metagenomes</taxon>
    </lineage>
</organism>
<sequence>MRLSNNIYMYVFLLVVILLVFIYRTKYLLKESFSNGSCGDRQNLIGQCNAANNNESLCDNAYSIKNVGESDGFVKCKFRPSDRSCIISNESCEKEPMPFVSLNPSNNVANNVQSGHKNDVICSPSDGKTRGGLRAFHIGAAGPANNDGKQIMGWSRDRIANACKDVAKGQYGENGYSSITVHSTGPWFTRGCAIHHGQSNRVNTSHYPGKACYFNSKYTGNSTFGCTDFTADNFNNKANVDDGSCVIKGCTISSPIRATNYNSRANIDDGSCIIKGCTNPLASNYKISANTEDGSCLVGGCTDPNAKNRNLNANYDDGSCEYIKYGCMQQGAENYDQSAEKSDGSCSWPNPPPSNYYSTGSCGIQYDSGICVKDDGQPQQLGIHKLDNIDKGTSDVTRNLDCYKKAKIEHGENLKGVQILSKNEGASESGCYAYTNDVFRGSSSEAKGELCHIIGKHSMTCQMDIKPEECDSILERKKMLNLQLENINKQIESSNNDLQNIVENNTNELKNRYGVTTLSNFENNEQIIVTEQQKELKGRLDLIELSHEGIENDSDIPNPYLTNCTNEVSLKLIDESNKELALKKDNERLRFSTELMKRKIARIKLMNLRSDSELKETEHNLQLAEQERANKAEREALENELKAREEAERVRALKVKQEQEAAYLEMKLQKQQEIARLNDEKMAKEYERQLKTIELAEARAKALEQAKELAETKEQINALDEALKDEQKKIEELKSYMNNLRNQQIAERAELQLKIDKMIIDLEECNETLKNTIALLTEVEKNVAECSLFVRQMQRLQPTLI</sequence>
<keyword evidence="2" id="KW-1133">Transmembrane helix</keyword>
<protein>
    <submittedName>
        <fullName evidence="3">Uncharacterized protein</fullName>
    </submittedName>
</protein>
<feature type="coiled-coil region" evidence="1">
    <location>
        <begin position="470"/>
        <end position="508"/>
    </location>
</feature>
<feature type="transmembrane region" description="Helical" evidence="2">
    <location>
        <begin position="7"/>
        <end position="25"/>
    </location>
</feature>
<evidence type="ECO:0000313" key="3">
    <source>
        <dbReference type="EMBL" id="QHS78655.1"/>
    </source>
</evidence>
<feature type="coiled-coil region" evidence="1">
    <location>
        <begin position="683"/>
        <end position="782"/>
    </location>
</feature>